<name>A0A2P5C713_PARAD</name>
<dbReference type="Proteomes" id="UP000237105">
    <property type="component" value="Unassembled WGS sequence"/>
</dbReference>
<organism evidence="2 3">
    <name type="scientific">Parasponia andersonii</name>
    <name type="common">Sponia andersonii</name>
    <dbReference type="NCBI Taxonomy" id="3476"/>
    <lineage>
        <taxon>Eukaryota</taxon>
        <taxon>Viridiplantae</taxon>
        <taxon>Streptophyta</taxon>
        <taxon>Embryophyta</taxon>
        <taxon>Tracheophyta</taxon>
        <taxon>Spermatophyta</taxon>
        <taxon>Magnoliopsida</taxon>
        <taxon>eudicotyledons</taxon>
        <taxon>Gunneridae</taxon>
        <taxon>Pentapetalae</taxon>
        <taxon>rosids</taxon>
        <taxon>fabids</taxon>
        <taxon>Rosales</taxon>
        <taxon>Cannabaceae</taxon>
        <taxon>Parasponia</taxon>
    </lineage>
</organism>
<evidence type="ECO:0000256" key="1">
    <source>
        <dbReference type="SAM" id="MobiDB-lite"/>
    </source>
</evidence>
<dbReference type="PANTHER" id="PTHR33067">
    <property type="entry name" value="RNA-DIRECTED DNA POLYMERASE-RELATED"/>
    <property type="match status" value="1"/>
</dbReference>
<proteinExistence type="predicted"/>
<reference evidence="3" key="1">
    <citation type="submission" date="2016-06" db="EMBL/GenBank/DDBJ databases">
        <title>Parallel loss of symbiosis genes in relatives of nitrogen-fixing non-legume Parasponia.</title>
        <authorList>
            <person name="Van Velzen R."/>
            <person name="Holmer R."/>
            <person name="Bu F."/>
            <person name="Rutten L."/>
            <person name="Van Zeijl A."/>
            <person name="Liu W."/>
            <person name="Santuari L."/>
            <person name="Cao Q."/>
            <person name="Sharma T."/>
            <person name="Shen D."/>
            <person name="Roswanjaya Y."/>
            <person name="Wardhani T."/>
            <person name="Kalhor M.S."/>
            <person name="Jansen J."/>
            <person name="Van den Hoogen J."/>
            <person name="Gungor B."/>
            <person name="Hartog M."/>
            <person name="Hontelez J."/>
            <person name="Verver J."/>
            <person name="Yang W.-C."/>
            <person name="Schijlen E."/>
            <person name="Repin R."/>
            <person name="Schilthuizen M."/>
            <person name="Schranz E."/>
            <person name="Heidstra R."/>
            <person name="Miyata K."/>
            <person name="Fedorova E."/>
            <person name="Kohlen W."/>
            <person name="Bisseling T."/>
            <person name="Smit S."/>
            <person name="Geurts R."/>
        </authorList>
    </citation>
    <scope>NUCLEOTIDE SEQUENCE [LARGE SCALE GENOMIC DNA]</scope>
    <source>
        <strain evidence="3">cv. WU1-14</strain>
    </source>
</reference>
<comment type="caution">
    <text evidence="2">The sequence shown here is derived from an EMBL/GenBank/DDBJ whole genome shotgun (WGS) entry which is preliminary data.</text>
</comment>
<sequence length="220" mass="25171">MEEDENLPIILGRPFLATEMMVIDVYKGELTMRVKDQTISFNVFKKVDSPSSIDECYRMDLMKENIEKNSLKEALLISHESSIVHSVEVEVKKAQENTSVVEASQHSFKSNPLIRVMMSSLSSSSHHKPNKKDKRKQKTKKKSKHSDHHFELGLRGVLGSSCLKLFLGMLKARWSRPFEETNLSPYTVTRRIKLNIRKLKECLEGYLDHAKSSIALPNPS</sequence>
<evidence type="ECO:0000313" key="2">
    <source>
        <dbReference type="EMBL" id="PON56823.1"/>
    </source>
</evidence>
<evidence type="ECO:0000313" key="3">
    <source>
        <dbReference type="Proteomes" id="UP000237105"/>
    </source>
</evidence>
<protein>
    <submittedName>
        <fullName evidence="2">Uncharacterized protein</fullName>
    </submittedName>
</protein>
<feature type="region of interest" description="Disordered" evidence="1">
    <location>
        <begin position="120"/>
        <end position="148"/>
    </location>
</feature>
<keyword evidence="3" id="KW-1185">Reference proteome</keyword>
<feature type="compositionally biased region" description="Basic residues" evidence="1">
    <location>
        <begin position="125"/>
        <end position="147"/>
    </location>
</feature>
<dbReference type="OrthoDB" id="1166370at2759"/>
<dbReference type="AlphaFoldDB" id="A0A2P5C713"/>
<dbReference type="PANTHER" id="PTHR33067:SF39">
    <property type="entry name" value="TRANSCRIPTION FACTOR INTERACTOR AND REGULATOR CCHC(ZN) FAMILY"/>
    <property type="match status" value="1"/>
</dbReference>
<accession>A0A2P5C713</accession>
<gene>
    <name evidence="2" type="ORF">PanWU01x14_178660</name>
</gene>
<dbReference type="EMBL" id="JXTB01000167">
    <property type="protein sequence ID" value="PON56823.1"/>
    <property type="molecule type" value="Genomic_DNA"/>
</dbReference>